<dbReference type="SUPFAM" id="SSF53448">
    <property type="entry name" value="Nucleotide-diphospho-sugar transferases"/>
    <property type="match status" value="1"/>
</dbReference>
<dbReference type="GO" id="GO:0016758">
    <property type="term" value="F:hexosyltransferase activity"/>
    <property type="evidence" value="ECO:0007669"/>
    <property type="project" value="UniProtKB-ARBA"/>
</dbReference>
<dbReference type="Proteomes" id="UP000408482">
    <property type="component" value="Unassembled WGS sequence"/>
</dbReference>
<keyword evidence="2" id="KW-0808">Transferase</keyword>
<accession>A0A564W5M6</accession>
<dbReference type="EMBL" id="CABHNW010000139">
    <property type="protein sequence ID" value="VUX40176.1"/>
    <property type="molecule type" value="Genomic_DNA"/>
</dbReference>
<dbReference type="InterPro" id="IPR029044">
    <property type="entry name" value="Nucleotide-diphossugar_trans"/>
</dbReference>
<evidence type="ECO:0000259" key="1">
    <source>
        <dbReference type="Pfam" id="PF00535"/>
    </source>
</evidence>
<protein>
    <submittedName>
        <fullName evidence="2">Glycosyltransferase EpsH</fullName>
        <ecNumber evidence="2">2.4.-.-</ecNumber>
    </submittedName>
</protein>
<dbReference type="InterPro" id="IPR001173">
    <property type="entry name" value="Glyco_trans_2-like"/>
</dbReference>
<dbReference type="PANTHER" id="PTHR22916:SF3">
    <property type="entry name" value="UDP-GLCNAC:BETAGAL BETA-1,3-N-ACETYLGLUCOSAMINYLTRANSFERASE-LIKE PROTEIN 1"/>
    <property type="match status" value="1"/>
</dbReference>
<dbReference type="CDD" id="cd00761">
    <property type="entry name" value="Glyco_tranf_GTA_type"/>
    <property type="match status" value="1"/>
</dbReference>
<gene>
    <name evidence="2" type="primary">epsH_2</name>
    <name evidence="2" type="ORF">RSSSTS7063_00777</name>
</gene>
<evidence type="ECO:0000313" key="3">
    <source>
        <dbReference type="Proteomes" id="UP000408482"/>
    </source>
</evidence>
<dbReference type="Pfam" id="PF00535">
    <property type="entry name" value="Glycos_transf_2"/>
    <property type="match status" value="1"/>
</dbReference>
<keyword evidence="3" id="KW-1185">Reference proteome</keyword>
<reference evidence="2 3" key="1">
    <citation type="submission" date="2019-07" db="EMBL/GenBank/DDBJ databases">
        <authorList>
            <person name="Hibberd C M."/>
            <person name="Gehrig L. J."/>
            <person name="Chang H.-W."/>
            <person name="Venkatesh S."/>
        </authorList>
    </citation>
    <scope>NUCLEOTIDE SEQUENCE [LARGE SCALE GENOMIC DNA]</scope>
    <source>
        <strain evidence="2">Blautia_luti_SSTS_Bg7063</strain>
    </source>
</reference>
<name>A0A564W5M6_9FIRM</name>
<organism evidence="2 3">
    <name type="scientific">Blautia luti</name>
    <dbReference type="NCBI Taxonomy" id="89014"/>
    <lineage>
        <taxon>Bacteria</taxon>
        <taxon>Bacillati</taxon>
        <taxon>Bacillota</taxon>
        <taxon>Clostridia</taxon>
        <taxon>Lachnospirales</taxon>
        <taxon>Lachnospiraceae</taxon>
        <taxon>Blautia</taxon>
    </lineage>
</organism>
<keyword evidence="2" id="KW-0328">Glycosyltransferase</keyword>
<sequence>MADFPELSVVIPVYNVQNKLRTCLDSVINQSYQNMEILVIDDASTDNSAYIIKEYAAKYQIIKPVFLQHNIGVGDVRNYGITLAKGHYIGFIDSDDWIDMNFYQNLVSSIKSNNSDMSICGIKTEYNNSLNCQLRYKYNFENCITGEYALKLLTKSENYGCFITPIVNNKVYSADFLKNTNIHFNSTRSFQDDFFSFFAILYSQKITLVTDTYYHYYQRQSSTTHTFSKRLVTDCLDTLVQIRGILQKNMCLERYKKEYYSYVERLITSLLDMLIRKEQDDIAQKKYLKYIISEFSKFFTVSEVIDYIDASRIFNFFDL</sequence>
<proteinExistence type="predicted"/>
<dbReference type="RefSeq" id="WP_144094708.1">
    <property type="nucleotide sequence ID" value="NZ_CABHMX010000004.1"/>
</dbReference>
<dbReference type="Gene3D" id="3.90.550.10">
    <property type="entry name" value="Spore Coat Polysaccharide Biosynthesis Protein SpsA, Chain A"/>
    <property type="match status" value="1"/>
</dbReference>
<evidence type="ECO:0000313" key="2">
    <source>
        <dbReference type="EMBL" id="VUX40176.1"/>
    </source>
</evidence>
<dbReference type="EC" id="2.4.-.-" evidence="2"/>
<dbReference type="AlphaFoldDB" id="A0A564W5M6"/>
<feature type="domain" description="Glycosyltransferase 2-like" evidence="1">
    <location>
        <begin position="8"/>
        <end position="142"/>
    </location>
</feature>
<dbReference type="PANTHER" id="PTHR22916">
    <property type="entry name" value="GLYCOSYLTRANSFERASE"/>
    <property type="match status" value="1"/>
</dbReference>